<gene>
    <name evidence="6" type="ORF">FFZ77_13875</name>
</gene>
<dbReference type="SMART" id="SM00491">
    <property type="entry name" value="HELICc2"/>
    <property type="match status" value="1"/>
</dbReference>
<evidence type="ECO:0000256" key="3">
    <source>
        <dbReference type="ARBA" id="ARBA00022840"/>
    </source>
</evidence>
<proteinExistence type="inferred from homology"/>
<dbReference type="InterPro" id="IPR014001">
    <property type="entry name" value="Helicase_ATP-bd"/>
</dbReference>
<dbReference type="SMART" id="SM00487">
    <property type="entry name" value="DEXDc"/>
    <property type="match status" value="1"/>
</dbReference>
<evidence type="ECO:0000313" key="6">
    <source>
        <dbReference type="EMBL" id="MQS36658.1"/>
    </source>
</evidence>
<dbReference type="Pfam" id="PF13307">
    <property type="entry name" value="Helicase_C_2"/>
    <property type="match status" value="1"/>
</dbReference>
<evidence type="ECO:0000256" key="2">
    <source>
        <dbReference type="ARBA" id="ARBA00022801"/>
    </source>
</evidence>
<protein>
    <submittedName>
        <fullName evidence="6">ATP-dependent DNA helicase</fullName>
    </submittedName>
</protein>
<dbReference type="PANTHER" id="PTHR11472:SF34">
    <property type="entry name" value="REGULATOR OF TELOMERE ELONGATION HELICASE 1"/>
    <property type="match status" value="1"/>
</dbReference>
<comment type="similarity">
    <text evidence="4">Belongs to the helicase family. DinG subfamily.</text>
</comment>
<keyword evidence="2" id="KW-0378">Hydrolase</keyword>
<sequence>MTKPSLPELLHAAVSAVGGMERPGQTAMAEAVAEAVDDGSHLLVQAGTGTGKSLGYLVPSVAHGETVVIATATLALQRQLVERDLPRTVDALHPLLRRRPEFAMLKGRSNYLCLHRLHEGVPQDEEEGLFDPFESATPTSKLGQDLLRMRDWADETETGDRDALTPGVSDRAWAQVSVSSRECLGASKCAYGAECFAEMARERAKLSDVVVTNHALLAIDAIEGAPVLPPHEVLIIDEAHELVSRVTGAATGELTPGQVNRAVRRATKFVDEKVGDSLQTAAEGFERLMELALPGRLEEVPEDLGYALIALRDAARTVISALGSSRDRSVQDEDAVRKQALASVENVHDVAERITQGSEYDVVWYERHDRFGASLRVAPMTVSGLLREKLFTDRSVVLTSATLKLGGDFNGVGASLGLSPEGTGGDDVPQWKGLDVGSPFDYPKQGILYVARHLATPGREGSRGDMMDELAELVEASGGRTLGLFSSMRAAQAAAEELRGRLDKPILLQGEETLGELIKSFAADAETCLFGTLSLWQGVDVPGPSCQLVVMDRIPFPRPDDPLMSARQKAVEEAGGNGFMAVAATHAALLMAQGAGRLVRATGDRGVVAVLDPRLANARYGSFLRASLPDFWYTTDRNQVRRSLAAIDAAAKADGR</sequence>
<dbReference type="RefSeq" id="WP_153483420.1">
    <property type="nucleotide sequence ID" value="NZ_VDEQ01000139.1"/>
</dbReference>
<dbReference type="EMBL" id="VDEQ01000139">
    <property type="protein sequence ID" value="MQS36658.1"/>
    <property type="molecule type" value="Genomic_DNA"/>
</dbReference>
<dbReference type="InterPro" id="IPR006555">
    <property type="entry name" value="ATP-dep_Helicase_C"/>
</dbReference>
<evidence type="ECO:0000259" key="5">
    <source>
        <dbReference type="PROSITE" id="PS51193"/>
    </source>
</evidence>
<dbReference type="Gene3D" id="3.40.50.300">
    <property type="entry name" value="P-loop containing nucleotide triphosphate hydrolases"/>
    <property type="match status" value="2"/>
</dbReference>
<dbReference type="GO" id="GO:0004386">
    <property type="term" value="F:helicase activity"/>
    <property type="evidence" value="ECO:0007669"/>
    <property type="project" value="UniProtKB-KW"/>
</dbReference>
<organism evidence="6 7">
    <name type="scientific">Streptomyces katsurahamanus</name>
    <dbReference type="NCBI Taxonomy" id="2577098"/>
    <lineage>
        <taxon>Bacteria</taxon>
        <taxon>Bacillati</taxon>
        <taxon>Actinomycetota</taxon>
        <taxon>Actinomycetes</taxon>
        <taxon>Kitasatosporales</taxon>
        <taxon>Streptomycetaceae</taxon>
        <taxon>Streptomyces</taxon>
    </lineage>
</organism>
<dbReference type="PANTHER" id="PTHR11472">
    <property type="entry name" value="DNA REPAIR DEAD HELICASE RAD3/XP-D SUBFAMILY MEMBER"/>
    <property type="match status" value="1"/>
</dbReference>
<dbReference type="PROSITE" id="PS51193">
    <property type="entry name" value="HELICASE_ATP_BIND_2"/>
    <property type="match status" value="1"/>
</dbReference>
<dbReference type="InterPro" id="IPR045028">
    <property type="entry name" value="DinG/Rad3-like"/>
</dbReference>
<keyword evidence="6" id="KW-0347">Helicase</keyword>
<evidence type="ECO:0000256" key="1">
    <source>
        <dbReference type="ARBA" id="ARBA00022741"/>
    </source>
</evidence>
<keyword evidence="7" id="KW-1185">Reference proteome</keyword>
<dbReference type="Proteomes" id="UP000460558">
    <property type="component" value="Unassembled WGS sequence"/>
</dbReference>
<dbReference type="InterPro" id="IPR014013">
    <property type="entry name" value="Helic_SF1/SF2_ATP-bd_DinG/Rad3"/>
</dbReference>
<name>A0ABW9NTT5_9ACTN</name>
<evidence type="ECO:0000313" key="7">
    <source>
        <dbReference type="Proteomes" id="UP000460558"/>
    </source>
</evidence>
<keyword evidence="1" id="KW-0547">Nucleotide-binding</keyword>
<reference evidence="6 7" key="1">
    <citation type="submission" date="2019-06" db="EMBL/GenBank/DDBJ databases">
        <title>Comparative genomics and metabolomics analyses of clavulanic acid producing Streptomyces species provides insight into specialized metabolism and evolution of beta-lactam biosynthetic gene clusters.</title>
        <authorList>
            <person name="Moore M.A."/>
            <person name="Cruz-Morales P."/>
            <person name="Barona Gomez F."/>
            <person name="Kapil T."/>
        </authorList>
    </citation>
    <scope>NUCLEOTIDE SEQUENCE [LARGE SCALE GENOMIC DNA]</scope>
    <source>
        <strain evidence="6 7">T-272</strain>
    </source>
</reference>
<dbReference type="SUPFAM" id="SSF52540">
    <property type="entry name" value="P-loop containing nucleoside triphosphate hydrolases"/>
    <property type="match status" value="1"/>
</dbReference>
<comment type="caution">
    <text evidence="6">The sequence shown here is derived from an EMBL/GenBank/DDBJ whole genome shotgun (WGS) entry which is preliminary data.</text>
</comment>
<evidence type="ECO:0000256" key="4">
    <source>
        <dbReference type="ARBA" id="ARBA00038058"/>
    </source>
</evidence>
<feature type="domain" description="Helicase ATP-binding" evidence="5">
    <location>
        <begin position="11"/>
        <end position="288"/>
    </location>
</feature>
<keyword evidence="3" id="KW-0067">ATP-binding</keyword>
<dbReference type="InterPro" id="IPR027417">
    <property type="entry name" value="P-loop_NTPase"/>
</dbReference>
<accession>A0ABW9NTT5</accession>